<dbReference type="Pfam" id="PF09723">
    <property type="entry name" value="Zn_ribbon_8"/>
    <property type="match status" value="1"/>
</dbReference>
<evidence type="ECO:0000256" key="1">
    <source>
        <dbReference type="SAM" id="MobiDB-lite"/>
    </source>
</evidence>
<dbReference type="SMART" id="SM00834">
    <property type="entry name" value="CxxC_CXXC_SSSS"/>
    <property type="match status" value="1"/>
</dbReference>
<comment type="caution">
    <text evidence="3">The sequence shown here is derived from an EMBL/GenBank/DDBJ whole genome shotgun (WGS) entry which is preliminary data.</text>
</comment>
<sequence>MPVYEFKCEDCGKKFDIVATLAEKESGLSPACPKCGGMRVRQVFGRFTLLSGSKSDVEDEDFGDSGPDEDFGDDAGLDEFDDQELGEGFDDDM</sequence>
<name>A0A7C4G9I2_UNCW3</name>
<dbReference type="AlphaFoldDB" id="A0A7C4G9I2"/>
<gene>
    <name evidence="3" type="ORF">ENS41_02735</name>
</gene>
<organism evidence="3">
    <name type="scientific">candidate division WOR-3 bacterium</name>
    <dbReference type="NCBI Taxonomy" id="2052148"/>
    <lineage>
        <taxon>Bacteria</taxon>
        <taxon>Bacteria division WOR-3</taxon>
    </lineage>
</organism>
<evidence type="ECO:0000313" key="3">
    <source>
        <dbReference type="EMBL" id="HGK27854.1"/>
    </source>
</evidence>
<dbReference type="EMBL" id="DSUT01000048">
    <property type="protein sequence ID" value="HGK27854.1"/>
    <property type="molecule type" value="Genomic_DNA"/>
</dbReference>
<accession>A0A7C4G9I2</accession>
<proteinExistence type="predicted"/>
<dbReference type="InterPro" id="IPR013429">
    <property type="entry name" value="Regulatory_FmdB_Zinc_ribbon"/>
</dbReference>
<evidence type="ECO:0000259" key="2">
    <source>
        <dbReference type="SMART" id="SM00834"/>
    </source>
</evidence>
<dbReference type="NCBIfam" id="TIGR02605">
    <property type="entry name" value="CxxC_CxxC_SSSS"/>
    <property type="match status" value="1"/>
</dbReference>
<feature type="region of interest" description="Disordered" evidence="1">
    <location>
        <begin position="54"/>
        <end position="93"/>
    </location>
</feature>
<reference evidence="3" key="1">
    <citation type="journal article" date="2020" name="mSystems">
        <title>Genome- and Community-Level Interaction Insights into Carbon Utilization and Element Cycling Functions of Hydrothermarchaeota in Hydrothermal Sediment.</title>
        <authorList>
            <person name="Zhou Z."/>
            <person name="Liu Y."/>
            <person name="Xu W."/>
            <person name="Pan J."/>
            <person name="Luo Z.H."/>
            <person name="Li M."/>
        </authorList>
    </citation>
    <scope>NUCLEOTIDE SEQUENCE [LARGE SCALE GENOMIC DNA]</scope>
    <source>
        <strain evidence="3">SpSt-488</strain>
    </source>
</reference>
<feature type="compositionally biased region" description="Acidic residues" evidence="1">
    <location>
        <begin position="57"/>
        <end position="93"/>
    </location>
</feature>
<feature type="domain" description="Putative regulatory protein FmdB zinc ribbon" evidence="2">
    <location>
        <begin position="1"/>
        <end position="45"/>
    </location>
</feature>
<protein>
    <submittedName>
        <fullName evidence="3">Zinc ribbon domain-containing protein</fullName>
    </submittedName>
</protein>